<protein>
    <submittedName>
        <fullName evidence="1">Uncharacterized protein</fullName>
    </submittedName>
</protein>
<organism evidence="1 2">
    <name type="scientific">Mucisphaera calidilacus</name>
    <dbReference type="NCBI Taxonomy" id="2527982"/>
    <lineage>
        <taxon>Bacteria</taxon>
        <taxon>Pseudomonadati</taxon>
        <taxon>Planctomycetota</taxon>
        <taxon>Phycisphaerae</taxon>
        <taxon>Phycisphaerales</taxon>
        <taxon>Phycisphaeraceae</taxon>
        <taxon>Mucisphaera</taxon>
    </lineage>
</organism>
<gene>
    <name evidence="1" type="ORF">Pan265_22500</name>
</gene>
<dbReference type="OrthoDB" id="286017at2"/>
<dbReference type="RefSeq" id="WP_145446556.1">
    <property type="nucleotide sequence ID" value="NZ_CP036280.1"/>
</dbReference>
<evidence type="ECO:0000313" key="2">
    <source>
        <dbReference type="Proteomes" id="UP000320386"/>
    </source>
</evidence>
<sequence length="90" mass="10407">MDESTFQTKLNELMGQISSLPPAEREKLTRLAEQTKERHTRLKKSVGALQESLDYLRLSLKYMVFDLEATRRENSYLRTLLENEGSGDAE</sequence>
<proteinExistence type="predicted"/>
<reference evidence="1 2" key="1">
    <citation type="submission" date="2019-02" db="EMBL/GenBank/DDBJ databases">
        <title>Deep-cultivation of Planctomycetes and their phenomic and genomic characterization uncovers novel biology.</title>
        <authorList>
            <person name="Wiegand S."/>
            <person name="Jogler M."/>
            <person name="Boedeker C."/>
            <person name="Pinto D."/>
            <person name="Vollmers J."/>
            <person name="Rivas-Marin E."/>
            <person name="Kohn T."/>
            <person name="Peeters S.H."/>
            <person name="Heuer A."/>
            <person name="Rast P."/>
            <person name="Oberbeckmann S."/>
            <person name="Bunk B."/>
            <person name="Jeske O."/>
            <person name="Meyerdierks A."/>
            <person name="Storesund J.E."/>
            <person name="Kallscheuer N."/>
            <person name="Luecker S."/>
            <person name="Lage O.M."/>
            <person name="Pohl T."/>
            <person name="Merkel B.J."/>
            <person name="Hornburger P."/>
            <person name="Mueller R.-W."/>
            <person name="Bruemmer F."/>
            <person name="Labrenz M."/>
            <person name="Spormann A.M."/>
            <person name="Op den Camp H."/>
            <person name="Overmann J."/>
            <person name="Amann R."/>
            <person name="Jetten M.S.M."/>
            <person name="Mascher T."/>
            <person name="Medema M.H."/>
            <person name="Devos D.P."/>
            <person name="Kaster A.-K."/>
            <person name="Ovreas L."/>
            <person name="Rohde M."/>
            <person name="Galperin M.Y."/>
            <person name="Jogler C."/>
        </authorList>
    </citation>
    <scope>NUCLEOTIDE SEQUENCE [LARGE SCALE GENOMIC DNA]</scope>
    <source>
        <strain evidence="1 2">Pan265</strain>
    </source>
</reference>
<dbReference type="EMBL" id="CP036280">
    <property type="protein sequence ID" value="QDU72385.1"/>
    <property type="molecule type" value="Genomic_DNA"/>
</dbReference>
<dbReference type="AlphaFoldDB" id="A0A518BZI9"/>
<accession>A0A518BZI9</accession>
<name>A0A518BZI9_9BACT</name>
<dbReference type="KEGG" id="mcad:Pan265_22500"/>
<dbReference type="Proteomes" id="UP000320386">
    <property type="component" value="Chromosome"/>
</dbReference>
<evidence type="ECO:0000313" key="1">
    <source>
        <dbReference type="EMBL" id="QDU72385.1"/>
    </source>
</evidence>
<keyword evidence="2" id="KW-1185">Reference proteome</keyword>